<dbReference type="PANTHER" id="PTHR30376:SF3">
    <property type="entry name" value="RNA POLYMERASE SIGMA FACTOR RPOH"/>
    <property type="match status" value="1"/>
</dbReference>
<dbReference type="NCBIfam" id="TIGR02937">
    <property type="entry name" value="sigma70-ECF"/>
    <property type="match status" value="1"/>
</dbReference>
<dbReference type="NCBIfam" id="NF004471">
    <property type="entry name" value="PRK05803.1"/>
    <property type="match status" value="1"/>
</dbReference>
<evidence type="ECO:0000313" key="10">
    <source>
        <dbReference type="Proteomes" id="UP000824175"/>
    </source>
</evidence>
<dbReference type="PIRSF" id="PIRSF000770">
    <property type="entry name" value="RNA_pol_sigma-SigE/K"/>
    <property type="match status" value="1"/>
</dbReference>
<evidence type="ECO:0000256" key="2">
    <source>
        <dbReference type="ARBA" id="ARBA00023015"/>
    </source>
</evidence>
<dbReference type="Pfam" id="PF04545">
    <property type="entry name" value="Sigma70_r4"/>
    <property type="match status" value="1"/>
</dbReference>
<evidence type="ECO:0000259" key="8">
    <source>
        <dbReference type="PROSITE" id="PS00716"/>
    </source>
</evidence>
<organism evidence="9 10">
    <name type="scientific">Candidatus Fimiplasma intestinipullorum</name>
    <dbReference type="NCBI Taxonomy" id="2840825"/>
    <lineage>
        <taxon>Bacteria</taxon>
        <taxon>Bacillati</taxon>
        <taxon>Bacillota</taxon>
        <taxon>Clostridia</taxon>
        <taxon>Eubacteriales</taxon>
        <taxon>Candidatus Fimiplasma</taxon>
    </lineage>
</organism>
<proteinExistence type="inferred from homology"/>
<evidence type="ECO:0000256" key="6">
    <source>
        <dbReference type="RuleBase" id="RU362124"/>
    </source>
</evidence>
<reference evidence="9" key="1">
    <citation type="submission" date="2020-10" db="EMBL/GenBank/DDBJ databases">
        <authorList>
            <person name="Gilroy R."/>
        </authorList>
    </citation>
    <scope>NUCLEOTIDE SEQUENCE</scope>
    <source>
        <strain evidence="9">CHK195-11698</strain>
    </source>
</reference>
<gene>
    <name evidence="9" type="primary">sigK</name>
    <name evidence="9" type="ORF">IAD15_10965</name>
</gene>
<dbReference type="Gene3D" id="1.10.10.10">
    <property type="entry name" value="Winged helix-like DNA-binding domain superfamily/Winged helix DNA-binding domain"/>
    <property type="match status" value="1"/>
</dbReference>
<sequence length="231" mass="26757">MLSLLMMLIKQCYFFSYVKSPTFLKPLSSEEEAYYLERLAHHDKKARSMLISHNLRLVAHVAKKYENHLDDMEDLISIGTIGLIKAVDSFKPDQKTRLATYAARCINNEILMHLRTNKKRSLDISLSESIGKDKDGSDIELGEIIEARQTPIPEQIVHHDQLVALRQYLSCLNTREREIINLRYGLDGNEVLTQKQIASQYHISRSYVSRIEKRALTKLLREFVKAEQPDK</sequence>
<keyword evidence="5 6" id="KW-0804">Transcription</keyword>
<comment type="caution">
    <text evidence="9">The sequence shown here is derived from an EMBL/GenBank/DDBJ whole genome shotgun (WGS) entry which is preliminary data.</text>
</comment>
<dbReference type="Pfam" id="PF04542">
    <property type="entry name" value="Sigma70_r2"/>
    <property type="match status" value="1"/>
</dbReference>
<dbReference type="Proteomes" id="UP000824175">
    <property type="component" value="Unassembled WGS sequence"/>
</dbReference>
<dbReference type="PROSITE" id="PS00716">
    <property type="entry name" value="SIGMA70_2"/>
    <property type="match status" value="1"/>
</dbReference>
<dbReference type="EMBL" id="DVMJ01000097">
    <property type="protein sequence ID" value="HIU14567.1"/>
    <property type="molecule type" value="Genomic_DNA"/>
</dbReference>
<dbReference type="PRINTS" id="PR00046">
    <property type="entry name" value="SIGMA70FCT"/>
</dbReference>
<dbReference type="InterPro" id="IPR036388">
    <property type="entry name" value="WH-like_DNA-bd_sf"/>
</dbReference>
<dbReference type="PANTHER" id="PTHR30376">
    <property type="entry name" value="SIGMA FACTOR RPOH HEAT SHOCK RELATED"/>
    <property type="match status" value="1"/>
</dbReference>
<dbReference type="AlphaFoldDB" id="A0A9D1HPR6"/>
<evidence type="ECO:0000256" key="4">
    <source>
        <dbReference type="ARBA" id="ARBA00023125"/>
    </source>
</evidence>
<keyword evidence="4 6" id="KW-0238">DNA-binding</keyword>
<evidence type="ECO:0000259" key="7">
    <source>
        <dbReference type="PROSITE" id="PS00715"/>
    </source>
</evidence>
<keyword evidence="3 6" id="KW-0731">Sigma factor</keyword>
<dbReference type="InterPro" id="IPR050813">
    <property type="entry name" value="Sigma-70_Factor"/>
</dbReference>
<dbReference type="GO" id="GO:0006352">
    <property type="term" value="P:DNA-templated transcription initiation"/>
    <property type="evidence" value="ECO:0007669"/>
    <property type="project" value="InterPro"/>
</dbReference>
<dbReference type="SUPFAM" id="SSF88946">
    <property type="entry name" value="Sigma2 domain of RNA polymerase sigma factors"/>
    <property type="match status" value="1"/>
</dbReference>
<evidence type="ECO:0000256" key="5">
    <source>
        <dbReference type="ARBA" id="ARBA00023163"/>
    </source>
</evidence>
<reference evidence="9" key="2">
    <citation type="journal article" date="2021" name="PeerJ">
        <title>Extensive microbial diversity within the chicken gut microbiome revealed by metagenomics and culture.</title>
        <authorList>
            <person name="Gilroy R."/>
            <person name="Ravi A."/>
            <person name="Getino M."/>
            <person name="Pursley I."/>
            <person name="Horton D.L."/>
            <person name="Alikhan N.F."/>
            <person name="Baker D."/>
            <person name="Gharbi K."/>
            <person name="Hall N."/>
            <person name="Watson M."/>
            <person name="Adriaenssens E.M."/>
            <person name="Foster-Nyarko E."/>
            <person name="Jarju S."/>
            <person name="Secka A."/>
            <person name="Antonio M."/>
            <person name="Oren A."/>
            <person name="Chaudhuri R.R."/>
            <person name="La Ragione R."/>
            <person name="Hildebrand F."/>
            <person name="Pallen M.J."/>
        </authorList>
    </citation>
    <scope>NUCLEOTIDE SEQUENCE</scope>
    <source>
        <strain evidence="9">CHK195-11698</strain>
    </source>
</reference>
<dbReference type="InterPro" id="IPR007630">
    <property type="entry name" value="RNA_pol_sigma70_r4"/>
</dbReference>
<dbReference type="InterPro" id="IPR000943">
    <property type="entry name" value="RNA_pol_sigma70"/>
</dbReference>
<comment type="function">
    <text evidence="6">Sigma factors are initiation factors that promote the attachment of RNA polymerase to specific initiation sites and are then released.</text>
</comment>
<evidence type="ECO:0000256" key="3">
    <source>
        <dbReference type="ARBA" id="ARBA00023082"/>
    </source>
</evidence>
<dbReference type="PROSITE" id="PS00715">
    <property type="entry name" value="SIGMA70_1"/>
    <property type="match status" value="1"/>
</dbReference>
<protein>
    <recommendedName>
        <fullName evidence="6">RNA polymerase sigma factor</fullName>
    </recommendedName>
</protein>
<evidence type="ECO:0000256" key="1">
    <source>
        <dbReference type="ARBA" id="ARBA00007788"/>
    </source>
</evidence>
<dbReference type="Gene3D" id="1.20.120.1810">
    <property type="match status" value="1"/>
</dbReference>
<feature type="domain" description="RNA polymerase sigma-70" evidence="8">
    <location>
        <begin position="193"/>
        <end position="219"/>
    </location>
</feature>
<evidence type="ECO:0000313" key="9">
    <source>
        <dbReference type="EMBL" id="HIU14567.1"/>
    </source>
</evidence>
<dbReference type="GO" id="GO:0016987">
    <property type="term" value="F:sigma factor activity"/>
    <property type="evidence" value="ECO:0007669"/>
    <property type="project" value="UniProtKB-KW"/>
</dbReference>
<dbReference type="SUPFAM" id="SSF88659">
    <property type="entry name" value="Sigma3 and sigma4 domains of RNA polymerase sigma factors"/>
    <property type="match status" value="1"/>
</dbReference>
<comment type="similarity">
    <text evidence="1 6">Belongs to the sigma-70 factor family.</text>
</comment>
<dbReference type="InterPro" id="IPR013324">
    <property type="entry name" value="RNA_pol_sigma_r3/r4-like"/>
</dbReference>
<dbReference type="GO" id="GO:0003677">
    <property type="term" value="F:DNA binding"/>
    <property type="evidence" value="ECO:0007669"/>
    <property type="project" value="UniProtKB-KW"/>
</dbReference>
<keyword evidence="2 6" id="KW-0805">Transcription regulation</keyword>
<accession>A0A9D1HPR6</accession>
<dbReference type="InterPro" id="IPR013325">
    <property type="entry name" value="RNA_pol_sigma_r2"/>
</dbReference>
<feature type="domain" description="RNA polymerase sigma-70" evidence="7">
    <location>
        <begin position="74"/>
        <end position="87"/>
    </location>
</feature>
<dbReference type="InterPro" id="IPR014284">
    <property type="entry name" value="RNA_pol_sigma-70_dom"/>
</dbReference>
<dbReference type="CDD" id="cd06171">
    <property type="entry name" value="Sigma70_r4"/>
    <property type="match status" value="1"/>
</dbReference>
<dbReference type="InterPro" id="IPR007627">
    <property type="entry name" value="RNA_pol_sigma70_r2"/>
</dbReference>
<name>A0A9D1HPR6_9FIRM</name>